<dbReference type="InterPro" id="IPR039564">
    <property type="entry name" value="Peptidase_C39-like"/>
</dbReference>
<dbReference type="Gene3D" id="1.25.40.10">
    <property type="entry name" value="Tetratricopeptide repeat domain"/>
    <property type="match status" value="1"/>
</dbReference>
<dbReference type="Gene3D" id="3.90.70.10">
    <property type="entry name" value="Cysteine proteinases"/>
    <property type="match status" value="1"/>
</dbReference>
<evidence type="ECO:0000313" key="3">
    <source>
        <dbReference type="EMBL" id="GGS44938.1"/>
    </source>
</evidence>
<protein>
    <recommendedName>
        <fullName evidence="2">Peptidase C39-like domain-containing protein</fullName>
    </recommendedName>
</protein>
<comment type="caution">
    <text evidence="3">The sequence shown here is derived from an EMBL/GenBank/DDBJ whole genome shotgun (WGS) entry which is preliminary data.</text>
</comment>
<gene>
    <name evidence="3" type="ORF">GCM10008961_39440</name>
</gene>
<organism evidence="3 4">
    <name type="scientific">Deinococcus knuensis</name>
    <dbReference type="NCBI Taxonomy" id="1837380"/>
    <lineage>
        <taxon>Bacteria</taxon>
        <taxon>Thermotogati</taxon>
        <taxon>Deinococcota</taxon>
        <taxon>Deinococci</taxon>
        <taxon>Deinococcales</taxon>
        <taxon>Deinococcaceae</taxon>
        <taxon>Deinococcus</taxon>
    </lineage>
</organism>
<evidence type="ECO:0000313" key="4">
    <source>
        <dbReference type="Proteomes" id="UP000620633"/>
    </source>
</evidence>
<dbReference type="SUPFAM" id="SSF48452">
    <property type="entry name" value="TPR-like"/>
    <property type="match status" value="1"/>
</dbReference>
<reference evidence="4" key="1">
    <citation type="journal article" date="2019" name="Int. J. Syst. Evol. Microbiol.">
        <title>The Global Catalogue of Microorganisms (GCM) 10K type strain sequencing project: providing services to taxonomists for standard genome sequencing and annotation.</title>
        <authorList>
            <consortium name="The Broad Institute Genomics Platform"/>
            <consortium name="The Broad Institute Genome Sequencing Center for Infectious Disease"/>
            <person name="Wu L."/>
            <person name="Ma J."/>
        </authorList>
    </citation>
    <scope>NUCLEOTIDE SEQUENCE [LARGE SCALE GENOMIC DNA]</scope>
    <source>
        <strain evidence="4">JCM 31406</strain>
    </source>
</reference>
<evidence type="ECO:0000259" key="2">
    <source>
        <dbReference type="Pfam" id="PF13529"/>
    </source>
</evidence>
<dbReference type="RefSeq" id="WP_189104719.1">
    <property type="nucleotide sequence ID" value="NZ_BMQO01000055.1"/>
</dbReference>
<dbReference type="InterPro" id="IPR011990">
    <property type="entry name" value="TPR-like_helical_dom_sf"/>
</dbReference>
<dbReference type="Pfam" id="PF13529">
    <property type="entry name" value="Peptidase_C39_2"/>
    <property type="match status" value="1"/>
</dbReference>
<name>A0ABQ2SZS0_9DEIO</name>
<feature type="chain" id="PRO_5045126649" description="Peptidase C39-like domain-containing protein" evidence="1">
    <location>
        <begin position="21"/>
        <end position="317"/>
    </location>
</feature>
<accession>A0ABQ2SZS0</accession>
<sequence length="317" mass="35116">MTRRWWLILGAGWSWSVASAQPASVTLKNIRHDFQALNNCAPVTAMTLLGYYGASVTQAQAAAVMKDYPGDPQVTSLELASYLGRAGLQSVIRYAGDAELLRSLVAAGFPVVLQQRLQRGSNVAHFRTVYGYSAGQFLISDPLLGPSLRLSAQRLAELWAYYNGEYLVAFPPARAGEVQRLLGSDYSAAANWQHLRAHGEQDVKARPRDPYAWWGLAKATLRLGNAALASDYFERAVNLGVPTMYYLYRQEAFEAWTQAGRHSRTLSVTQRALQAFPRSKELHSAPWLAQRWDNQAAEDRSSGAWSPVSARALLVVR</sequence>
<dbReference type="EMBL" id="BMQO01000055">
    <property type="protein sequence ID" value="GGS44938.1"/>
    <property type="molecule type" value="Genomic_DNA"/>
</dbReference>
<keyword evidence="1" id="KW-0732">Signal</keyword>
<evidence type="ECO:0000256" key="1">
    <source>
        <dbReference type="SAM" id="SignalP"/>
    </source>
</evidence>
<feature type="signal peptide" evidence="1">
    <location>
        <begin position="1"/>
        <end position="20"/>
    </location>
</feature>
<dbReference type="Proteomes" id="UP000620633">
    <property type="component" value="Unassembled WGS sequence"/>
</dbReference>
<proteinExistence type="predicted"/>
<keyword evidence="4" id="KW-1185">Reference proteome</keyword>
<feature type="domain" description="Peptidase C39-like" evidence="2">
    <location>
        <begin position="36"/>
        <end position="142"/>
    </location>
</feature>